<name>A0A133XUT9_9ACTN</name>
<dbReference type="Proteomes" id="UP000070675">
    <property type="component" value="Unassembled WGS sequence"/>
</dbReference>
<dbReference type="EMBL" id="LSCR01000012">
    <property type="protein sequence ID" value="KXB34710.1"/>
    <property type="molecule type" value="Genomic_DNA"/>
</dbReference>
<protein>
    <submittedName>
        <fullName evidence="1">Uncharacterized protein</fullName>
    </submittedName>
</protein>
<evidence type="ECO:0000313" key="2">
    <source>
        <dbReference type="Proteomes" id="UP000070675"/>
    </source>
</evidence>
<organism evidence="1 2">
    <name type="scientific">Atopobium deltae</name>
    <dbReference type="NCBI Taxonomy" id="1393034"/>
    <lineage>
        <taxon>Bacteria</taxon>
        <taxon>Bacillati</taxon>
        <taxon>Actinomycetota</taxon>
        <taxon>Coriobacteriia</taxon>
        <taxon>Coriobacteriales</taxon>
        <taxon>Atopobiaceae</taxon>
        <taxon>Atopobium</taxon>
    </lineage>
</organism>
<sequence length="45" mass="5299">MEYCLLETKHCLLVSNLKREGQFYLLRRVENHQYGDGAGLQQQIC</sequence>
<proteinExistence type="predicted"/>
<comment type="caution">
    <text evidence="1">The sequence shown here is derived from an EMBL/GenBank/DDBJ whole genome shotgun (WGS) entry which is preliminary data.</text>
</comment>
<dbReference type="AlphaFoldDB" id="A0A133XUT9"/>
<gene>
    <name evidence="1" type="ORF">HMPREF3192_00809</name>
</gene>
<evidence type="ECO:0000313" key="1">
    <source>
        <dbReference type="EMBL" id="KXB34710.1"/>
    </source>
</evidence>
<reference evidence="2" key="1">
    <citation type="submission" date="2016-01" db="EMBL/GenBank/DDBJ databases">
        <authorList>
            <person name="Mitreva M."/>
            <person name="Pepin K.H."/>
            <person name="Mihindukulasuriya K.A."/>
            <person name="Fulton R."/>
            <person name="Fronick C."/>
            <person name="O'Laughlin M."/>
            <person name="Miner T."/>
            <person name="Herter B."/>
            <person name="Rosa B.A."/>
            <person name="Cordes M."/>
            <person name="Tomlinson C."/>
            <person name="Wollam A."/>
            <person name="Palsikar V.B."/>
            <person name="Mardis E.R."/>
            <person name="Wilson R.K."/>
        </authorList>
    </citation>
    <scope>NUCLEOTIDE SEQUENCE [LARGE SCALE GENOMIC DNA]</scope>
    <source>
        <strain evidence="2">DNF00019</strain>
    </source>
</reference>
<keyword evidence="2" id="KW-1185">Reference proteome</keyword>
<accession>A0A133XUT9</accession>